<proteinExistence type="predicted"/>
<evidence type="ECO:0000313" key="2">
    <source>
        <dbReference type="EMBL" id="CAH0019004.1"/>
    </source>
</evidence>
<dbReference type="PANTHER" id="PTHR33112:SF16">
    <property type="entry name" value="HETEROKARYON INCOMPATIBILITY DOMAIN-CONTAINING PROTEIN"/>
    <property type="match status" value="1"/>
</dbReference>
<organism evidence="2 3">
    <name type="scientific">Clonostachys rhizophaga</name>
    <dbReference type="NCBI Taxonomy" id="160324"/>
    <lineage>
        <taxon>Eukaryota</taxon>
        <taxon>Fungi</taxon>
        <taxon>Dikarya</taxon>
        <taxon>Ascomycota</taxon>
        <taxon>Pezizomycotina</taxon>
        <taxon>Sordariomycetes</taxon>
        <taxon>Hypocreomycetidae</taxon>
        <taxon>Hypocreales</taxon>
        <taxon>Bionectriaceae</taxon>
        <taxon>Clonostachys</taxon>
    </lineage>
</organism>
<dbReference type="PANTHER" id="PTHR33112">
    <property type="entry name" value="DOMAIN PROTEIN, PUTATIVE-RELATED"/>
    <property type="match status" value="1"/>
</dbReference>
<evidence type="ECO:0000259" key="1">
    <source>
        <dbReference type="Pfam" id="PF06985"/>
    </source>
</evidence>
<accession>A0A9N9V4D3</accession>
<dbReference type="InterPro" id="IPR010730">
    <property type="entry name" value="HET"/>
</dbReference>
<dbReference type="Pfam" id="PF06985">
    <property type="entry name" value="HET"/>
    <property type="match status" value="1"/>
</dbReference>
<name>A0A9N9V4D3_9HYPO</name>
<protein>
    <recommendedName>
        <fullName evidence="1">Heterokaryon incompatibility domain-containing protein</fullName>
    </recommendedName>
</protein>
<sequence>MVFRGQLCRTCSGLDFDKDHLPFGKNMLAESDYFEFKKPLKLGPLGGVRVRGCPLCKLVTFATLEIQRTENFVLDDSNEVELLWLPSERCGIFGFSFTPGRISMGTVLSSVQLKSEPAHACLSGLYMPLKQSQIDFGKAWDLIPKTIQDAITTTQLVGERYLWVDSLCLMQNDPKDLRHGTNVMDLMYEQPILCIVAACRGLAREAVGRHRQ</sequence>
<feature type="non-terminal residue" evidence="2">
    <location>
        <position position="212"/>
    </location>
</feature>
<evidence type="ECO:0000313" key="3">
    <source>
        <dbReference type="Proteomes" id="UP000696573"/>
    </source>
</evidence>
<reference evidence="2" key="1">
    <citation type="submission" date="2021-10" db="EMBL/GenBank/DDBJ databases">
        <authorList>
            <person name="Piombo E."/>
        </authorList>
    </citation>
    <scope>NUCLEOTIDE SEQUENCE</scope>
</reference>
<dbReference type="AlphaFoldDB" id="A0A9N9V4D3"/>
<dbReference type="EMBL" id="CABFNQ020000544">
    <property type="protein sequence ID" value="CAH0019004.1"/>
    <property type="molecule type" value="Genomic_DNA"/>
</dbReference>
<comment type="caution">
    <text evidence="2">The sequence shown here is derived from an EMBL/GenBank/DDBJ whole genome shotgun (WGS) entry which is preliminary data.</text>
</comment>
<gene>
    <name evidence="2" type="ORF">CRHIZ90672A_00005635</name>
</gene>
<feature type="domain" description="Heterokaryon incompatibility" evidence="1">
    <location>
        <begin position="130"/>
        <end position="202"/>
    </location>
</feature>
<dbReference type="Proteomes" id="UP000696573">
    <property type="component" value="Unassembled WGS sequence"/>
</dbReference>
<keyword evidence="3" id="KW-1185">Reference proteome</keyword>
<dbReference type="OrthoDB" id="2958217at2759"/>